<protein>
    <recommendedName>
        <fullName evidence="8">Molybdenum cofactor guanylyltransferase</fullName>
        <shortName evidence="8">MoCo guanylyltransferase</shortName>
        <ecNumber evidence="8">2.7.7.77</ecNumber>
    </recommendedName>
    <alternativeName>
        <fullName evidence="8">GTP:molybdopterin guanylyltransferase</fullName>
    </alternativeName>
    <alternativeName>
        <fullName evidence="8">Mo-MPT guanylyltransferase</fullName>
    </alternativeName>
    <alternativeName>
        <fullName evidence="8">Molybdopterin guanylyltransferase</fullName>
    </alternativeName>
    <alternativeName>
        <fullName evidence="8">Molybdopterin-guanine dinucleotide synthase</fullName>
        <shortName evidence="8">MGD synthase</shortName>
    </alternativeName>
</protein>
<proteinExistence type="inferred from homology"/>
<evidence type="ECO:0000256" key="5">
    <source>
        <dbReference type="ARBA" id="ARBA00022842"/>
    </source>
</evidence>
<accession>A0ABS4AGX4</accession>
<keyword evidence="2 8" id="KW-0808">Transferase</keyword>
<comment type="subcellular location">
    <subcellularLocation>
        <location evidence="8">Cytoplasm</location>
    </subcellularLocation>
</comment>
<dbReference type="SUPFAM" id="SSF53448">
    <property type="entry name" value="Nucleotide-diphospho-sugar transferases"/>
    <property type="match status" value="1"/>
</dbReference>
<evidence type="ECO:0000313" key="10">
    <source>
        <dbReference type="EMBL" id="MBP0446280.1"/>
    </source>
</evidence>
<dbReference type="InterPro" id="IPR029044">
    <property type="entry name" value="Nucleotide-diphossugar_trans"/>
</dbReference>
<keyword evidence="1 8" id="KW-0963">Cytoplasm</keyword>
<dbReference type="Pfam" id="PF12804">
    <property type="entry name" value="NTP_transf_3"/>
    <property type="match status" value="1"/>
</dbReference>
<evidence type="ECO:0000256" key="1">
    <source>
        <dbReference type="ARBA" id="ARBA00022490"/>
    </source>
</evidence>
<keyword evidence="10" id="KW-0548">Nucleotidyltransferase</keyword>
<evidence type="ECO:0000259" key="9">
    <source>
        <dbReference type="Pfam" id="PF12804"/>
    </source>
</evidence>
<evidence type="ECO:0000256" key="8">
    <source>
        <dbReference type="HAMAP-Rule" id="MF_00316"/>
    </source>
</evidence>
<keyword evidence="6 8" id="KW-0342">GTP-binding</keyword>
<keyword evidence="3 8" id="KW-0479">Metal-binding</keyword>
<keyword evidence="11" id="KW-1185">Reference proteome</keyword>
<dbReference type="EC" id="2.7.7.77" evidence="8"/>
<evidence type="ECO:0000256" key="6">
    <source>
        <dbReference type="ARBA" id="ARBA00023134"/>
    </source>
</evidence>
<dbReference type="GO" id="GO:0061603">
    <property type="term" value="F:molybdenum cofactor guanylyltransferase activity"/>
    <property type="evidence" value="ECO:0007669"/>
    <property type="project" value="UniProtKB-EC"/>
</dbReference>
<dbReference type="InterPro" id="IPR013482">
    <property type="entry name" value="Molybde_CF_guanTrfase"/>
</dbReference>
<name>A0ABS4AGX4_9PROT</name>
<evidence type="ECO:0000313" key="11">
    <source>
        <dbReference type="Proteomes" id="UP000681594"/>
    </source>
</evidence>
<comment type="caution">
    <text evidence="8">Lacks conserved residue(s) required for the propagation of feature annotation.</text>
</comment>
<comment type="caution">
    <text evidence="10">The sequence shown here is derived from an EMBL/GenBank/DDBJ whole genome shotgun (WGS) entry which is preliminary data.</text>
</comment>
<dbReference type="NCBIfam" id="TIGR02665">
    <property type="entry name" value="molyb_mobA"/>
    <property type="match status" value="1"/>
</dbReference>
<keyword evidence="7 8" id="KW-0501">Molybdenum cofactor biosynthesis</keyword>
<feature type="binding site" evidence="8">
    <location>
        <position position="19"/>
    </location>
    <ligand>
        <name>GTP</name>
        <dbReference type="ChEBI" id="CHEBI:37565"/>
    </ligand>
</feature>
<dbReference type="PANTHER" id="PTHR19136:SF81">
    <property type="entry name" value="MOLYBDENUM COFACTOR GUANYLYLTRANSFERASE"/>
    <property type="match status" value="1"/>
</dbReference>
<feature type="binding site" evidence="8">
    <location>
        <begin position="6"/>
        <end position="8"/>
    </location>
    <ligand>
        <name>GTP</name>
        <dbReference type="ChEBI" id="CHEBI:37565"/>
    </ligand>
</feature>
<keyword evidence="4 8" id="KW-0547">Nucleotide-binding</keyword>
<gene>
    <name evidence="8 10" type="primary">mobA</name>
    <name evidence="10" type="ORF">J8J14_16020</name>
</gene>
<organism evidence="10 11">
    <name type="scientific">Pararoseomonas baculiformis</name>
    <dbReference type="NCBI Taxonomy" id="2820812"/>
    <lineage>
        <taxon>Bacteria</taxon>
        <taxon>Pseudomonadati</taxon>
        <taxon>Pseudomonadota</taxon>
        <taxon>Alphaproteobacteria</taxon>
        <taxon>Acetobacterales</taxon>
        <taxon>Acetobacteraceae</taxon>
        <taxon>Pararoseomonas</taxon>
    </lineage>
</organism>
<dbReference type="InterPro" id="IPR025877">
    <property type="entry name" value="MobA-like_NTP_Trfase"/>
</dbReference>
<feature type="binding site" evidence="8">
    <location>
        <position position="100"/>
    </location>
    <ligand>
        <name>Mg(2+)</name>
        <dbReference type="ChEBI" id="CHEBI:18420"/>
    </ligand>
</feature>
<evidence type="ECO:0000256" key="7">
    <source>
        <dbReference type="ARBA" id="ARBA00023150"/>
    </source>
</evidence>
<comment type="cofactor">
    <cofactor evidence="8">
        <name>Mg(2+)</name>
        <dbReference type="ChEBI" id="CHEBI:18420"/>
    </cofactor>
</comment>
<evidence type="ECO:0000256" key="2">
    <source>
        <dbReference type="ARBA" id="ARBA00022679"/>
    </source>
</evidence>
<dbReference type="EMBL" id="JAGIZB010000015">
    <property type="protein sequence ID" value="MBP0446280.1"/>
    <property type="molecule type" value="Genomic_DNA"/>
</dbReference>
<dbReference type="Gene3D" id="3.90.550.10">
    <property type="entry name" value="Spore Coat Polysaccharide Biosynthesis Protein SpsA, Chain A"/>
    <property type="match status" value="1"/>
</dbReference>
<comment type="catalytic activity">
    <reaction evidence="8">
        <text>Mo-molybdopterin + GTP + H(+) = Mo-molybdopterin guanine dinucleotide + diphosphate</text>
        <dbReference type="Rhea" id="RHEA:34243"/>
        <dbReference type="ChEBI" id="CHEBI:15378"/>
        <dbReference type="ChEBI" id="CHEBI:33019"/>
        <dbReference type="ChEBI" id="CHEBI:37565"/>
        <dbReference type="ChEBI" id="CHEBI:71302"/>
        <dbReference type="ChEBI" id="CHEBI:71310"/>
        <dbReference type="EC" id="2.7.7.77"/>
    </reaction>
</comment>
<feature type="domain" description="MobA-like NTP transferase" evidence="9">
    <location>
        <begin position="3"/>
        <end position="156"/>
    </location>
</feature>
<dbReference type="HAMAP" id="MF_00316">
    <property type="entry name" value="MobA"/>
    <property type="match status" value="1"/>
</dbReference>
<dbReference type="CDD" id="cd02503">
    <property type="entry name" value="MobA"/>
    <property type="match status" value="1"/>
</dbReference>
<comment type="subunit">
    <text evidence="8">Monomer.</text>
</comment>
<evidence type="ECO:0000256" key="4">
    <source>
        <dbReference type="ARBA" id="ARBA00022741"/>
    </source>
</evidence>
<comment type="function">
    <text evidence="8">Transfers a GMP moiety from GTP to Mo-molybdopterin (Mo-MPT) cofactor (Moco or molybdenum cofactor) to form Mo-molybdopterin guanine dinucleotide (Mo-MGD) cofactor.</text>
</comment>
<evidence type="ECO:0000256" key="3">
    <source>
        <dbReference type="ARBA" id="ARBA00022723"/>
    </source>
</evidence>
<sequence>MLGVVLAGGLARRMGGGDKTLLPLNGRPMLSILLERLAPQVSAISISANGDGARFGAVAPGVPVLADPLPGFPGPLAGILAGMDHAARLGLCWVLSVPGDTPLIPPDLAARLRAASSPIACAASAGRTHPPIALWPVGLREELRAAITAGEGKVSRWAMAQGCAPVEWPGDPFINANRPEDLPLLERAEREGA</sequence>
<comment type="domain">
    <text evidence="8">The N-terminal domain determines nucleotide recognition and specific binding, while the C-terminal domain determines the specific binding to the target protein.</text>
</comment>
<feature type="binding site" evidence="8">
    <location>
        <position position="100"/>
    </location>
    <ligand>
        <name>GTP</name>
        <dbReference type="ChEBI" id="CHEBI:37565"/>
    </ligand>
</feature>
<reference evidence="10 11" key="1">
    <citation type="submission" date="2021-03" db="EMBL/GenBank/DDBJ databases">
        <authorList>
            <person name="So Y."/>
        </authorList>
    </citation>
    <scope>NUCLEOTIDE SEQUENCE [LARGE SCALE GENOMIC DNA]</scope>
    <source>
        <strain evidence="10 11">SSH11</strain>
    </source>
</reference>
<keyword evidence="5 8" id="KW-0460">Magnesium</keyword>
<dbReference type="Proteomes" id="UP000681594">
    <property type="component" value="Unassembled WGS sequence"/>
</dbReference>
<dbReference type="PANTHER" id="PTHR19136">
    <property type="entry name" value="MOLYBDENUM COFACTOR GUANYLYLTRANSFERASE"/>
    <property type="match status" value="1"/>
</dbReference>
<feature type="binding site" evidence="8">
    <location>
        <position position="67"/>
    </location>
    <ligand>
        <name>GTP</name>
        <dbReference type="ChEBI" id="CHEBI:37565"/>
    </ligand>
</feature>
<comment type="similarity">
    <text evidence="8">Belongs to the MobA family.</text>
</comment>